<gene>
    <name evidence="8" type="ORF">pipiens_012453</name>
</gene>
<keyword evidence="3" id="KW-0964">Secreted</keyword>
<dbReference type="InterPro" id="IPR000734">
    <property type="entry name" value="TAG_lipase"/>
</dbReference>
<evidence type="ECO:0000256" key="1">
    <source>
        <dbReference type="ARBA" id="ARBA00004613"/>
    </source>
</evidence>
<evidence type="ECO:0000256" key="2">
    <source>
        <dbReference type="ARBA" id="ARBA00010701"/>
    </source>
</evidence>
<reference evidence="8 9" key="1">
    <citation type="submission" date="2024-05" db="EMBL/GenBank/DDBJ databases">
        <title>Culex pipiens pipiens assembly and annotation.</title>
        <authorList>
            <person name="Alout H."/>
            <person name="Durand T."/>
        </authorList>
    </citation>
    <scope>NUCLEOTIDE SEQUENCE [LARGE SCALE GENOMIC DNA]</scope>
    <source>
        <strain evidence="8">HA-2024</strain>
        <tissue evidence="8">Whole body</tissue>
    </source>
</reference>
<feature type="signal peptide" evidence="6">
    <location>
        <begin position="1"/>
        <end position="21"/>
    </location>
</feature>
<proteinExistence type="inferred from homology"/>
<feature type="domain" description="Lipase" evidence="7">
    <location>
        <begin position="116"/>
        <end position="306"/>
    </location>
</feature>
<evidence type="ECO:0000313" key="8">
    <source>
        <dbReference type="EMBL" id="KAL1390293.1"/>
    </source>
</evidence>
<dbReference type="GO" id="GO:0005576">
    <property type="term" value="C:extracellular region"/>
    <property type="evidence" value="ECO:0007669"/>
    <property type="project" value="UniProtKB-SubCell"/>
</dbReference>
<sequence length="408" mass="46315">MSRSATIIGFCVLLLALESCAISGRRVSELFKTRIDNRVLWRHHRLRQLRELTTLGGPTSQSKSALPDNDDQLQSFAESQNGTTSGSSKQSAEESESAEYPEMVLSESDLAEAGVGQHRLIMNRREIYEQNIVFRFYHGGQLTKTTSLNQKTALISDSQCTPGEKYAIIVHGWHENCYETPWITELEKNLNTFRGGCIICMDYSIFSNNGYTYLFRRFNDISEVLLKFMRTMQYEGMMFENLYMFGFSFGGQLVLDAGNQIGSSMIEAIDTCDMAGPGFDQDRFFKNVNFRYAAKNVQCIHTSTDKGTKLMNKCHQDWRMGLCGFKQPAAGKPPFGSHGLCPIFYNLAFTVDFLAESKPSECNLLRDPFAAYPIGYKMGYTENRKATVRGELYAQTTNQYPYNMFHNL</sequence>
<dbReference type="AlphaFoldDB" id="A0ABD1D2B6"/>
<feature type="chain" id="PRO_5044860545" description="Lipase domain-containing protein" evidence="6">
    <location>
        <begin position="22"/>
        <end position="408"/>
    </location>
</feature>
<organism evidence="8 9">
    <name type="scientific">Culex pipiens pipiens</name>
    <name type="common">Northern house mosquito</name>
    <dbReference type="NCBI Taxonomy" id="38569"/>
    <lineage>
        <taxon>Eukaryota</taxon>
        <taxon>Metazoa</taxon>
        <taxon>Ecdysozoa</taxon>
        <taxon>Arthropoda</taxon>
        <taxon>Hexapoda</taxon>
        <taxon>Insecta</taxon>
        <taxon>Pterygota</taxon>
        <taxon>Neoptera</taxon>
        <taxon>Endopterygota</taxon>
        <taxon>Diptera</taxon>
        <taxon>Nematocera</taxon>
        <taxon>Culicoidea</taxon>
        <taxon>Culicidae</taxon>
        <taxon>Culicinae</taxon>
        <taxon>Culicini</taxon>
        <taxon>Culex</taxon>
        <taxon>Culex</taxon>
    </lineage>
</organism>
<protein>
    <recommendedName>
        <fullName evidence="7">Lipase domain-containing protein</fullName>
    </recommendedName>
</protein>
<dbReference type="Gene3D" id="3.40.50.1820">
    <property type="entry name" value="alpha/beta hydrolase"/>
    <property type="match status" value="1"/>
</dbReference>
<keyword evidence="6" id="KW-0732">Signal</keyword>
<dbReference type="Pfam" id="PF00151">
    <property type="entry name" value="Lipase"/>
    <property type="match status" value="1"/>
</dbReference>
<feature type="region of interest" description="Disordered" evidence="5">
    <location>
        <begin position="76"/>
        <end position="101"/>
    </location>
</feature>
<dbReference type="InterPro" id="IPR029058">
    <property type="entry name" value="AB_hydrolase_fold"/>
</dbReference>
<evidence type="ECO:0000256" key="5">
    <source>
        <dbReference type="SAM" id="MobiDB-lite"/>
    </source>
</evidence>
<evidence type="ECO:0000313" key="9">
    <source>
        <dbReference type="Proteomes" id="UP001562425"/>
    </source>
</evidence>
<evidence type="ECO:0000259" key="7">
    <source>
        <dbReference type="Pfam" id="PF00151"/>
    </source>
</evidence>
<comment type="caution">
    <text evidence="8">The sequence shown here is derived from an EMBL/GenBank/DDBJ whole genome shotgun (WGS) entry which is preliminary data.</text>
</comment>
<evidence type="ECO:0000256" key="6">
    <source>
        <dbReference type="SAM" id="SignalP"/>
    </source>
</evidence>
<comment type="similarity">
    <text evidence="2 4">Belongs to the AB hydrolase superfamily. Lipase family.</text>
</comment>
<name>A0ABD1D2B6_CULPP</name>
<dbReference type="Proteomes" id="UP001562425">
    <property type="component" value="Unassembled WGS sequence"/>
</dbReference>
<dbReference type="EMBL" id="JBEHCU010007937">
    <property type="protein sequence ID" value="KAL1390293.1"/>
    <property type="molecule type" value="Genomic_DNA"/>
</dbReference>
<dbReference type="SUPFAM" id="SSF53474">
    <property type="entry name" value="alpha/beta-Hydrolases"/>
    <property type="match status" value="1"/>
</dbReference>
<comment type="subcellular location">
    <subcellularLocation>
        <location evidence="1">Secreted</location>
    </subcellularLocation>
</comment>
<dbReference type="InterPro" id="IPR013818">
    <property type="entry name" value="Lipase"/>
</dbReference>
<accession>A0ABD1D2B6</accession>
<evidence type="ECO:0000256" key="4">
    <source>
        <dbReference type="RuleBase" id="RU004262"/>
    </source>
</evidence>
<dbReference type="PANTHER" id="PTHR11610">
    <property type="entry name" value="LIPASE"/>
    <property type="match status" value="1"/>
</dbReference>
<dbReference type="PANTHER" id="PTHR11610:SF104">
    <property type="entry name" value="AGAP010328-PA"/>
    <property type="match status" value="1"/>
</dbReference>
<keyword evidence="9" id="KW-1185">Reference proteome</keyword>
<evidence type="ECO:0000256" key="3">
    <source>
        <dbReference type="ARBA" id="ARBA00022525"/>
    </source>
</evidence>